<dbReference type="Gene3D" id="3.40.30.10">
    <property type="entry name" value="Glutaredoxin"/>
    <property type="match status" value="1"/>
</dbReference>
<feature type="domain" description="Thioredoxin" evidence="1">
    <location>
        <begin position="498"/>
        <end position="658"/>
    </location>
</feature>
<proteinExistence type="predicted"/>
<comment type="caution">
    <text evidence="2">The sequence shown here is derived from an EMBL/GenBank/DDBJ whole genome shotgun (WGS) entry which is preliminary data.</text>
</comment>
<organism evidence="2 3">
    <name type="scientific">Filimonas zeae</name>
    <dbReference type="NCBI Taxonomy" id="1737353"/>
    <lineage>
        <taxon>Bacteria</taxon>
        <taxon>Pseudomonadati</taxon>
        <taxon>Bacteroidota</taxon>
        <taxon>Chitinophagia</taxon>
        <taxon>Chitinophagales</taxon>
        <taxon>Chitinophagaceae</taxon>
        <taxon>Filimonas</taxon>
    </lineage>
</organism>
<protein>
    <recommendedName>
        <fullName evidence="1">Thioredoxin domain-containing protein</fullName>
    </recommendedName>
</protein>
<dbReference type="PANTHER" id="PTHR42852">
    <property type="entry name" value="THIOL:DISULFIDE INTERCHANGE PROTEIN DSBE"/>
    <property type="match status" value="1"/>
</dbReference>
<dbReference type="CDD" id="cd02966">
    <property type="entry name" value="TlpA_like_family"/>
    <property type="match status" value="1"/>
</dbReference>
<dbReference type="AlphaFoldDB" id="A0A917IQF4"/>
<reference evidence="2" key="2">
    <citation type="submission" date="2020-09" db="EMBL/GenBank/DDBJ databases">
        <authorList>
            <person name="Sun Q."/>
            <person name="Zhou Y."/>
        </authorList>
    </citation>
    <scope>NUCLEOTIDE SEQUENCE</scope>
    <source>
        <strain evidence="2">CGMCC 1.15290</strain>
    </source>
</reference>
<evidence type="ECO:0000313" key="3">
    <source>
        <dbReference type="Proteomes" id="UP000627292"/>
    </source>
</evidence>
<dbReference type="InterPro" id="IPR036249">
    <property type="entry name" value="Thioredoxin-like_sf"/>
</dbReference>
<dbReference type="Proteomes" id="UP000627292">
    <property type="component" value="Unassembled WGS sequence"/>
</dbReference>
<dbReference type="SUPFAM" id="SSF52833">
    <property type="entry name" value="Thioredoxin-like"/>
    <property type="match status" value="1"/>
</dbReference>
<dbReference type="InterPro" id="IPR000866">
    <property type="entry name" value="AhpC/TSA"/>
</dbReference>
<gene>
    <name evidence="2" type="ORF">GCM10011379_06330</name>
</gene>
<evidence type="ECO:0000313" key="2">
    <source>
        <dbReference type="EMBL" id="GGH59495.1"/>
    </source>
</evidence>
<dbReference type="InterPro" id="IPR050553">
    <property type="entry name" value="Thioredoxin_ResA/DsbE_sf"/>
</dbReference>
<accession>A0A917IQF4</accession>
<dbReference type="GO" id="GO:0016491">
    <property type="term" value="F:oxidoreductase activity"/>
    <property type="evidence" value="ECO:0007669"/>
    <property type="project" value="InterPro"/>
</dbReference>
<dbReference type="Pfam" id="PF00578">
    <property type="entry name" value="AhpC-TSA"/>
    <property type="match status" value="1"/>
</dbReference>
<name>A0A917IQF4_9BACT</name>
<dbReference type="PROSITE" id="PS51352">
    <property type="entry name" value="THIOREDOXIN_2"/>
    <property type="match status" value="1"/>
</dbReference>
<keyword evidence="3" id="KW-1185">Reference proteome</keyword>
<sequence length="659" mass="74689">MLLCVVTVAKAQYPQLQFTPDRITSGEKFSFTYNAAGTPLENKADVSCVLYYYDNQAFLWRGVDVPVTKTAGNTWAGEYTTPPQSAFITFKFVSGDSVDNNKNRSYGFLLLDSLRKGLNAPGAMAAWGLLRSPGYGATIEGYLDGSEGITDEVTNYWLDLELHHPGTGKGSSVFAVPFVQSLYKAYGDEKLDRIHRAIGYLGRKDAPLSDWERAWYIAARVIKDNKLADSLAKQIQQRTPVNAITKLADYNSFLNQRQMDSSTIKATAFLEKYPYADSSVWFDELNRIEYNRVYLAALLGKIAKNDFSAIDRYLNQLPFVAAITVYYKTIDVTHSRKMMSDSFLYNYSLKLIQFVEHLKENQPREYAYMPPSEWQKKAEEALYAGIGWPMYATHAEICNAIGRYEEALQYAEKVQQYKQFTQAQLNDIQVEALSKTGREKELKEVLLKSIYENQASVTMLEMLKKDYRKEYGSDKGFEQYLQSLKNAAAAKSNAAPKEMMNKPMPDFVMKDANGKKVSLSSLKGKVVILDFWAQWCIPCKASFPGMKLAVDKYKNDKDVVFYFVDTEEDMASDYRKANIKYLKEHGFNFNLLFDNPIEGSKKTGDVFERVCKVFTISGIPQKVLIDKKGNVRFITVGFKGSASALADELTEVIELMKTL</sequence>
<evidence type="ECO:0000259" key="1">
    <source>
        <dbReference type="PROSITE" id="PS51352"/>
    </source>
</evidence>
<reference evidence="2" key="1">
    <citation type="journal article" date="2014" name="Int. J. Syst. Evol. Microbiol.">
        <title>Complete genome sequence of Corynebacterium casei LMG S-19264T (=DSM 44701T), isolated from a smear-ripened cheese.</title>
        <authorList>
            <consortium name="US DOE Joint Genome Institute (JGI-PGF)"/>
            <person name="Walter F."/>
            <person name="Albersmeier A."/>
            <person name="Kalinowski J."/>
            <person name="Ruckert C."/>
        </authorList>
    </citation>
    <scope>NUCLEOTIDE SEQUENCE</scope>
    <source>
        <strain evidence="2">CGMCC 1.15290</strain>
    </source>
</reference>
<dbReference type="PANTHER" id="PTHR42852:SF13">
    <property type="entry name" value="PROTEIN DIPZ"/>
    <property type="match status" value="1"/>
</dbReference>
<dbReference type="EMBL" id="BMIB01000001">
    <property type="protein sequence ID" value="GGH59495.1"/>
    <property type="molecule type" value="Genomic_DNA"/>
</dbReference>
<dbReference type="GO" id="GO:0016209">
    <property type="term" value="F:antioxidant activity"/>
    <property type="evidence" value="ECO:0007669"/>
    <property type="project" value="InterPro"/>
</dbReference>
<dbReference type="InterPro" id="IPR013766">
    <property type="entry name" value="Thioredoxin_domain"/>
</dbReference>